<proteinExistence type="predicted"/>
<protein>
    <submittedName>
        <fullName evidence="4">L-ribulokinase</fullName>
    </submittedName>
</protein>
<keyword evidence="2 4" id="KW-0418">Kinase</keyword>
<name>A0A285U304_9HYPH</name>
<keyword evidence="1" id="KW-0808">Transferase</keyword>
<dbReference type="PIRSF" id="PIRSF000538">
    <property type="entry name" value="GlpK"/>
    <property type="match status" value="1"/>
</dbReference>
<evidence type="ECO:0000259" key="3">
    <source>
        <dbReference type="Pfam" id="PF02782"/>
    </source>
</evidence>
<dbReference type="InterPro" id="IPR018483">
    <property type="entry name" value="Carb_kinase_FGGY_CS"/>
</dbReference>
<sequence>MTKSYIVGLDYGSESARGVLIDTATGAQVGSHVHAYRSGIMTRSLGDGTPLPANFALQDADDYVEAAVEILSRLGRGRLVEGIGIGFTASSPLPALSDGTPLSRLYPHEPDAYVKLWKHNAQCYADAINARGGPFLDNFGGRVSGEWLLAKAAQIAAEAPQIWAATERFIEGGDWLVWQLTGKEARGLGFAAYKAQYSVARGYPVGLVDGLESRLSAPLPVGSAAGPLSQEWRSRTGIQGNAIVAVAVIDSHVVLPAIGATASGCFVGALGTSAAYLYLGAEPAPLPRGIEGMAFDGSMRNLWCYEAGQASFGDTLGWFVRTFPRGANMAESFEAYNGEAADLGPAAGRLVALDWWGGNRVPFADGNLAGLLVGMTRETTAAEIYLALIESLCFGARSVLDLFMDNGLTPDRVLMTSGLARANPLLIQIMADTLRQPIEIPQIENATAVGAAIHGAVAGGVVADYTEGASRFGARAMTHTLPRPAHADAYRSGYEIYRDLCGQSALRVSMHALRRLRAAPQG</sequence>
<organism evidence="4 5">
    <name type="scientific">Rhizobium subbaraonis</name>
    <dbReference type="NCBI Taxonomy" id="908946"/>
    <lineage>
        <taxon>Bacteria</taxon>
        <taxon>Pseudomonadati</taxon>
        <taxon>Pseudomonadota</taxon>
        <taxon>Alphaproteobacteria</taxon>
        <taxon>Hyphomicrobiales</taxon>
        <taxon>Rhizobiaceae</taxon>
        <taxon>Rhizobium/Agrobacterium group</taxon>
        <taxon>Rhizobium</taxon>
    </lineage>
</organism>
<accession>A0A285U304</accession>
<feature type="domain" description="Carbohydrate kinase FGGY C-terminal" evidence="3">
    <location>
        <begin position="270"/>
        <end position="458"/>
    </location>
</feature>
<dbReference type="SUPFAM" id="SSF53067">
    <property type="entry name" value="Actin-like ATPase domain"/>
    <property type="match status" value="2"/>
</dbReference>
<dbReference type="PANTHER" id="PTHR43435">
    <property type="entry name" value="RIBULOKINASE"/>
    <property type="match status" value="1"/>
</dbReference>
<dbReference type="EMBL" id="OBQD01000002">
    <property type="protein sequence ID" value="SOC36209.1"/>
    <property type="molecule type" value="Genomic_DNA"/>
</dbReference>
<dbReference type="Gene3D" id="3.30.420.40">
    <property type="match status" value="2"/>
</dbReference>
<evidence type="ECO:0000256" key="2">
    <source>
        <dbReference type="ARBA" id="ARBA00022777"/>
    </source>
</evidence>
<evidence type="ECO:0000256" key="1">
    <source>
        <dbReference type="ARBA" id="ARBA00022679"/>
    </source>
</evidence>
<evidence type="ECO:0000313" key="4">
    <source>
        <dbReference type="EMBL" id="SOC36209.1"/>
    </source>
</evidence>
<dbReference type="Pfam" id="PF02782">
    <property type="entry name" value="FGGY_C"/>
    <property type="match status" value="1"/>
</dbReference>
<dbReference type="GO" id="GO:0019321">
    <property type="term" value="P:pentose metabolic process"/>
    <property type="evidence" value="ECO:0007669"/>
    <property type="project" value="TreeGrafter"/>
</dbReference>
<dbReference type="RefSeq" id="WP_097136643.1">
    <property type="nucleotide sequence ID" value="NZ_OBQD01000002.1"/>
</dbReference>
<dbReference type="PANTHER" id="PTHR43435:SF4">
    <property type="entry name" value="FGGY CARBOHYDRATE KINASE DOMAIN-CONTAINING PROTEIN"/>
    <property type="match status" value="1"/>
</dbReference>
<dbReference type="AlphaFoldDB" id="A0A285U304"/>
<dbReference type="PROSITE" id="PS00445">
    <property type="entry name" value="FGGY_KINASES_2"/>
    <property type="match status" value="1"/>
</dbReference>
<dbReference type="GO" id="GO:0019150">
    <property type="term" value="F:D-ribulokinase activity"/>
    <property type="evidence" value="ECO:0007669"/>
    <property type="project" value="TreeGrafter"/>
</dbReference>
<gene>
    <name evidence="4" type="ORF">SAMN05892877_102393</name>
</gene>
<dbReference type="OrthoDB" id="9805576at2"/>
<dbReference type="InterPro" id="IPR000577">
    <property type="entry name" value="Carb_kinase_FGGY"/>
</dbReference>
<dbReference type="GO" id="GO:0005737">
    <property type="term" value="C:cytoplasm"/>
    <property type="evidence" value="ECO:0007669"/>
    <property type="project" value="TreeGrafter"/>
</dbReference>
<keyword evidence="5" id="KW-1185">Reference proteome</keyword>
<reference evidence="4 5" key="1">
    <citation type="submission" date="2017-08" db="EMBL/GenBank/DDBJ databases">
        <authorList>
            <person name="de Groot N.N."/>
        </authorList>
    </citation>
    <scope>NUCLEOTIDE SEQUENCE [LARGE SCALE GENOMIC DNA]</scope>
    <source>
        <strain evidence="4 5">JC85</strain>
    </source>
</reference>
<evidence type="ECO:0000313" key="5">
    <source>
        <dbReference type="Proteomes" id="UP000219167"/>
    </source>
</evidence>
<dbReference type="InterPro" id="IPR018485">
    <property type="entry name" value="FGGY_C"/>
</dbReference>
<dbReference type="InterPro" id="IPR043129">
    <property type="entry name" value="ATPase_NBD"/>
</dbReference>
<dbReference type="Proteomes" id="UP000219167">
    <property type="component" value="Unassembled WGS sequence"/>
</dbReference>